<dbReference type="EMBL" id="BMAW01010413">
    <property type="protein sequence ID" value="GFT18691.1"/>
    <property type="molecule type" value="Genomic_DNA"/>
</dbReference>
<evidence type="ECO:0000256" key="1">
    <source>
        <dbReference type="SAM" id="MobiDB-lite"/>
    </source>
</evidence>
<dbReference type="AlphaFoldDB" id="A0A8X6NKQ9"/>
<feature type="compositionally biased region" description="Polar residues" evidence="1">
    <location>
        <begin position="8"/>
        <end position="19"/>
    </location>
</feature>
<keyword evidence="3" id="KW-1185">Reference proteome</keyword>
<feature type="region of interest" description="Disordered" evidence="1">
    <location>
        <begin position="55"/>
        <end position="78"/>
    </location>
</feature>
<reference evidence="2" key="1">
    <citation type="submission" date="2020-08" db="EMBL/GenBank/DDBJ databases">
        <title>Multicomponent nature underlies the extraordinary mechanical properties of spider dragline silk.</title>
        <authorList>
            <person name="Kono N."/>
            <person name="Nakamura H."/>
            <person name="Mori M."/>
            <person name="Yoshida Y."/>
            <person name="Ohtoshi R."/>
            <person name="Malay A.D."/>
            <person name="Moran D.A.P."/>
            <person name="Tomita M."/>
            <person name="Numata K."/>
            <person name="Arakawa K."/>
        </authorList>
    </citation>
    <scope>NUCLEOTIDE SEQUENCE</scope>
</reference>
<evidence type="ECO:0000313" key="2">
    <source>
        <dbReference type="EMBL" id="GFT18691.1"/>
    </source>
</evidence>
<proteinExistence type="predicted"/>
<name>A0A8X6NKQ9_NEPPI</name>
<dbReference type="Proteomes" id="UP000887013">
    <property type="component" value="Unassembled WGS sequence"/>
</dbReference>
<gene>
    <name evidence="2" type="ORF">NPIL_168521</name>
</gene>
<sequence>MHPANTAKAKNQKTNTQLKGSAKQPIRKQPPPPPRPYISGYRKVEPTLQYAAALKGGTTERPRAILPPLPTADARFNA</sequence>
<protein>
    <submittedName>
        <fullName evidence="2">Uncharacterized protein</fullName>
    </submittedName>
</protein>
<comment type="caution">
    <text evidence="2">The sequence shown here is derived from an EMBL/GenBank/DDBJ whole genome shotgun (WGS) entry which is preliminary data.</text>
</comment>
<organism evidence="2 3">
    <name type="scientific">Nephila pilipes</name>
    <name type="common">Giant wood spider</name>
    <name type="synonym">Nephila maculata</name>
    <dbReference type="NCBI Taxonomy" id="299642"/>
    <lineage>
        <taxon>Eukaryota</taxon>
        <taxon>Metazoa</taxon>
        <taxon>Ecdysozoa</taxon>
        <taxon>Arthropoda</taxon>
        <taxon>Chelicerata</taxon>
        <taxon>Arachnida</taxon>
        <taxon>Araneae</taxon>
        <taxon>Araneomorphae</taxon>
        <taxon>Entelegynae</taxon>
        <taxon>Araneoidea</taxon>
        <taxon>Nephilidae</taxon>
        <taxon>Nephila</taxon>
    </lineage>
</organism>
<evidence type="ECO:0000313" key="3">
    <source>
        <dbReference type="Proteomes" id="UP000887013"/>
    </source>
</evidence>
<feature type="non-terminal residue" evidence="2">
    <location>
        <position position="78"/>
    </location>
</feature>
<accession>A0A8X6NKQ9</accession>
<feature type="region of interest" description="Disordered" evidence="1">
    <location>
        <begin position="1"/>
        <end position="40"/>
    </location>
</feature>